<accession>A0ABY7RZV4</accession>
<name>A0ABY7RZV4_9FLAO</name>
<sequence length="365" mass="40155">MINKLFKTALCLCVIAFTSCSSDDDNPQEPLNIIIDGAAIAPEIGGPNQQNQVYIDLSTNTTTSVQRDSWDLGFYSGNDFRVVINGSIAMATTELYTTDIDAITSSTQEVIDLQPQVKVGTFDSSNLAYVDTFDGNINGTAIEQISDIDSENSVYLVNLGNEVGTDIPATGVSLDGEERGWIKVRILKEGNNYILQYADLDATTHNEVTISKSANYNFTFFSFNTESIVNVEPLATKWDLNFSVFTDEVFAGPDSYGAYIYADFVSSNNLENVGIYMIDTEENTELSYDNFTLLDVDAFNFSTDRRAIGSSWRNGGGPGTAPSLKDNVFYIVNDTDGNLYKLQFLALTNSEGVRGYPEFVYSLLQ</sequence>
<evidence type="ECO:0000313" key="3">
    <source>
        <dbReference type="Proteomes" id="UP001202717"/>
    </source>
</evidence>
<keyword evidence="1" id="KW-0732">Signal</keyword>
<dbReference type="CDD" id="cd12105">
    <property type="entry name" value="HmuY"/>
    <property type="match status" value="1"/>
</dbReference>
<feature type="chain" id="PRO_5046408402" evidence="1">
    <location>
        <begin position="24"/>
        <end position="365"/>
    </location>
</feature>
<evidence type="ECO:0000256" key="1">
    <source>
        <dbReference type="SAM" id="SignalP"/>
    </source>
</evidence>
<evidence type="ECO:0000313" key="2">
    <source>
        <dbReference type="EMBL" id="WCO02664.1"/>
    </source>
</evidence>
<protein>
    <submittedName>
        <fullName evidence="2">HmuY family protein</fullName>
    </submittedName>
</protein>
<dbReference type="PROSITE" id="PS51257">
    <property type="entry name" value="PROKAR_LIPOPROTEIN"/>
    <property type="match status" value="1"/>
</dbReference>
<proteinExistence type="predicted"/>
<dbReference type="RefSeq" id="WP_249995431.1">
    <property type="nucleotide sequence ID" value="NZ_CP116221.1"/>
</dbReference>
<dbReference type="Pfam" id="PF14064">
    <property type="entry name" value="HmuY"/>
    <property type="match status" value="2"/>
</dbReference>
<gene>
    <name evidence="2" type="ORF">MUN68_004010</name>
</gene>
<organism evidence="2 3">
    <name type="scientific">Psychroserpens ponticola</name>
    <dbReference type="NCBI Taxonomy" id="2932268"/>
    <lineage>
        <taxon>Bacteria</taxon>
        <taxon>Pseudomonadati</taxon>
        <taxon>Bacteroidota</taxon>
        <taxon>Flavobacteriia</taxon>
        <taxon>Flavobacteriales</taxon>
        <taxon>Flavobacteriaceae</taxon>
        <taxon>Psychroserpens</taxon>
    </lineage>
</organism>
<dbReference type="EMBL" id="CP116221">
    <property type="protein sequence ID" value="WCO02664.1"/>
    <property type="molecule type" value="Genomic_DNA"/>
</dbReference>
<feature type="signal peptide" evidence="1">
    <location>
        <begin position="1"/>
        <end position="23"/>
    </location>
</feature>
<reference evidence="2 3" key="1">
    <citation type="submission" date="2023-01" db="EMBL/GenBank/DDBJ databases">
        <title>Psychroserpens ponticola sp. nov., isolated from seawater.</title>
        <authorList>
            <person name="Kristyanto S."/>
            <person name="Jung J."/>
            <person name="Kim J.M."/>
            <person name="Jeon C.O."/>
        </authorList>
    </citation>
    <scope>NUCLEOTIDE SEQUENCE [LARGE SCALE GENOMIC DNA]</scope>
    <source>
        <strain evidence="2 3">MSW6</strain>
    </source>
</reference>
<dbReference type="InterPro" id="IPR025921">
    <property type="entry name" value="HmuY"/>
</dbReference>
<dbReference type="Proteomes" id="UP001202717">
    <property type="component" value="Chromosome"/>
</dbReference>
<keyword evidence="3" id="KW-1185">Reference proteome</keyword>